<feature type="repeat" description="TPR" evidence="1">
    <location>
        <begin position="72"/>
        <end position="105"/>
    </location>
</feature>
<dbReference type="RefSeq" id="WP_318784964.1">
    <property type="nucleotide sequence ID" value="NZ_JAWDKC010000003.1"/>
</dbReference>
<keyword evidence="4" id="KW-1185">Reference proteome</keyword>
<dbReference type="InterPro" id="IPR011990">
    <property type="entry name" value="TPR-like_helical_dom_sf"/>
</dbReference>
<reference evidence="3 4" key="1">
    <citation type="submission" date="2023-06" db="EMBL/GenBank/DDBJ databases">
        <title>Genome sequence of Methanimicrococcus sp. At1.</title>
        <authorList>
            <person name="Protasov E."/>
            <person name="Platt K."/>
            <person name="Poehlein A."/>
            <person name="Daniel R."/>
            <person name="Brune A."/>
        </authorList>
    </citation>
    <scope>NUCLEOTIDE SEQUENCE [LARGE SCALE GENOMIC DNA]</scope>
    <source>
        <strain evidence="3 4">At1</strain>
    </source>
</reference>
<feature type="domain" description="DUF4261" evidence="2">
    <location>
        <begin position="433"/>
        <end position="506"/>
    </location>
</feature>
<organism evidence="3 4">
    <name type="scientific">Methanimicrococcus hacksteinii</name>
    <dbReference type="NCBI Taxonomy" id="3028293"/>
    <lineage>
        <taxon>Archaea</taxon>
        <taxon>Methanobacteriati</taxon>
        <taxon>Methanobacteriota</taxon>
        <taxon>Stenosarchaea group</taxon>
        <taxon>Methanomicrobia</taxon>
        <taxon>Methanosarcinales</taxon>
        <taxon>Methanosarcinaceae</taxon>
        <taxon>Methanimicrococcus</taxon>
    </lineage>
</organism>
<name>A0ABU3VMG7_9EURY</name>
<dbReference type="Pfam" id="PF14080">
    <property type="entry name" value="DUF4261"/>
    <property type="match status" value="1"/>
</dbReference>
<dbReference type="InterPro" id="IPR019734">
    <property type="entry name" value="TPR_rpt"/>
</dbReference>
<dbReference type="Proteomes" id="UP001272052">
    <property type="component" value="Unassembled WGS sequence"/>
</dbReference>
<keyword evidence="1" id="KW-0802">TPR repeat</keyword>
<evidence type="ECO:0000313" key="3">
    <source>
        <dbReference type="EMBL" id="MDV0444566.1"/>
    </source>
</evidence>
<protein>
    <recommendedName>
        <fullName evidence="2">DUF4261 domain-containing protein</fullName>
    </recommendedName>
</protein>
<dbReference type="InterPro" id="IPR025357">
    <property type="entry name" value="DUF4261"/>
</dbReference>
<comment type="caution">
    <text evidence="3">The sequence shown here is derived from an EMBL/GenBank/DDBJ whole genome shotgun (WGS) entry which is preliminary data.</text>
</comment>
<evidence type="ECO:0000259" key="2">
    <source>
        <dbReference type="Pfam" id="PF14080"/>
    </source>
</evidence>
<evidence type="ECO:0000313" key="4">
    <source>
        <dbReference type="Proteomes" id="UP001272052"/>
    </source>
</evidence>
<dbReference type="SUPFAM" id="SSF48452">
    <property type="entry name" value="TPR-like"/>
    <property type="match status" value="1"/>
</dbReference>
<gene>
    <name evidence="3" type="ORF">MmiAt1_00940</name>
</gene>
<sequence length="508" mass="57395">MTAEIEKISEQIENLHDNDAHDEIIELILNLPEEERGYEMICLLARAYNNIDEYEKALLLLLSVKDEGKYDILWHFRIGFAYYYLDYLEPAEKAFERVLESDPGDNNAQEFLKWIREELKEAAEIKPEQEKAALAQMIDWLSHENKLGKESAEVEPAEIEPAEIKPAGEFDLHGYHYYIFKYKKTAEEPWLLGVCGGYRRRDLEHCGHVFSESEEYDPETAEEKAISIVDMLLEARMNEALKQQEEAGLSTSGSAENLPQTGPFAGFVLLNSFDFDVEEIKSHLKNDWDILIREDSEENPDVSDDKSLVFESGGMTVAVSFLEGPVPKGEAEHYAETNYLWPNAAEVTKTHVAQVLLAVLDRGQPAVDAGILFTKVAASCLKLTNAVGIYTSGTVLQPEFYIDVADLINEGDLPILNWIYFGVYTSDKGTGGYTYGLRMFGKEEIEIVGSAEMPESVHDFLIDISYYVLSNDITLQDGETIGFTDFQKLKISKTKGIALEGYTLKIDY</sequence>
<dbReference type="EMBL" id="JAWDKC010000003">
    <property type="protein sequence ID" value="MDV0444566.1"/>
    <property type="molecule type" value="Genomic_DNA"/>
</dbReference>
<dbReference type="PROSITE" id="PS50005">
    <property type="entry name" value="TPR"/>
    <property type="match status" value="1"/>
</dbReference>
<dbReference type="Gene3D" id="1.25.40.10">
    <property type="entry name" value="Tetratricopeptide repeat domain"/>
    <property type="match status" value="1"/>
</dbReference>
<proteinExistence type="predicted"/>
<evidence type="ECO:0000256" key="1">
    <source>
        <dbReference type="PROSITE-ProRule" id="PRU00339"/>
    </source>
</evidence>
<accession>A0ABU3VMG7</accession>